<dbReference type="AlphaFoldDB" id="A0A6A6P9J7"/>
<dbReference type="PANTHER" id="PTHR10300:SF14">
    <property type="entry name" value="PROTEIN SARAH"/>
    <property type="match status" value="1"/>
</dbReference>
<evidence type="ECO:0000313" key="3">
    <source>
        <dbReference type="EMBL" id="KAF2460605.1"/>
    </source>
</evidence>
<proteinExistence type="inferred from homology"/>
<dbReference type="PANTHER" id="PTHR10300">
    <property type="entry name" value="CALCIPRESSIN"/>
    <property type="match status" value="1"/>
</dbReference>
<dbReference type="OrthoDB" id="17212at2759"/>
<dbReference type="Proteomes" id="UP000799766">
    <property type="component" value="Unassembled WGS sequence"/>
</dbReference>
<dbReference type="SUPFAM" id="SSF54928">
    <property type="entry name" value="RNA-binding domain, RBD"/>
    <property type="match status" value="1"/>
</dbReference>
<dbReference type="EMBL" id="MU001673">
    <property type="protein sequence ID" value="KAF2460605.1"/>
    <property type="molecule type" value="Genomic_DNA"/>
</dbReference>
<dbReference type="InterPro" id="IPR006931">
    <property type="entry name" value="Calcipressin"/>
</dbReference>
<sequence>MATESSHRPSCSLSRGSRSPGLSLDLSDVPALIQPSPPSNTLLITNLRDPSIFHPANLSSLRSIIDETATIYAWSPLKSFRRIIVSFYTVEAAIAIRQKLDGESIMGERVRVYFGEPTPTEPVDQHLQAPKSDKLFFISPPPSPPHGWEMRNEEPPNKEVHAEDLSHALARLQAHAHPESPADDSGDVAMPDVGRQRSGSATILYHPGEHGHSPDLPAIAVEDTSDGLEQDGLADSPLEEQKSFHHTARPPVELMHQA</sequence>
<name>A0A6A6P9J7_9PEZI</name>
<dbReference type="Gene3D" id="3.30.70.330">
    <property type="match status" value="1"/>
</dbReference>
<dbReference type="InterPro" id="IPR035979">
    <property type="entry name" value="RBD_domain_sf"/>
</dbReference>
<keyword evidence="4" id="KW-1185">Reference proteome</keyword>
<evidence type="ECO:0000256" key="2">
    <source>
        <dbReference type="SAM" id="MobiDB-lite"/>
    </source>
</evidence>
<feature type="region of interest" description="Disordered" evidence="2">
    <location>
        <begin position="1"/>
        <end position="21"/>
    </location>
</feature>
<dbReference type="InterPro" id="IPR012677">
    <property type="entry name" value="Nucleotide-bd_a/b_plait_sf"/>
</dbReference>
<dbReference type="GO" id="GO:0008597">
    <property type="term" value="F:calcium-dependent protein serine/threonine phosphatase regulator activity"/>
    <property type="evidence" value="ECO:0007669"/>
    <property type="project" value="TreeGrafter"/>
</dbReference>
<evidence type="ECO:0000256" key="1">
    <source>
        <dbReference type="ARBA" id="ARBA00008209"/>
    </source>
</evidence>
<evidence type="ECO:0000313" key="4">
    <source>
        <dbReference type="Proteomes" id="UP000799766"/>
    </source>
</evidence>
<dbReference type="GO" id="GO:0005634">
    <property type="term" value="C:nucleus"/>
    <property type="evidence" value="ECO:0007669"/>
    <property type="project" value="TreeGrafter"/>
</dbReference>
<dbReference type="GO" id="GO:0003676">
    <property type="term" value="F:nucleic acid binding"/>
    <property type="evidence" value="ECO:0007669"/>
    <property type="project" value="InterPro"/>
</dbReference>
<accession>A0A6A6P9J7</accession>
<gene>
    <name evidence="3" type="ORF">BDY21DRAFT_335869</name>
</gene>
<dbReference type="Pfam" id="PF04847">
    <property type="entry name" value="Calcipressin"/>
    <property type="match status" value="1"/>
</dbReference>
<comment type="similarity">
    <text evidence="1">Belongs to the RCAN family.</text>
</comment>
<feature type="region of interest" description="Disordered" evidence="2">
    <location>
        <begin position="173"/>
        <end position="258"/>
    </location>
</feature>
<protein>
    <submittedName>
        <fullName evidence="3">Putative calcineurin binding protein</fullName>
    </submittedName>
</protein>
<reference evidence="3" key="1">
    <citation type="journal article" date="2020" name="Stud. Mycol.">
        <title>101 Dothideomycetes genomes: a test case for predicting lifestyles and emergence of pathogens.</title>
        <authorList>
            <person name="Haridas S."/>
            <person name="Albert R."/>
            <person name="Binder M."/>
            <person name="Bloem J."/>
            <person name="Labutti K."/>
            <person name="Salamov A."/>
            <person name="Andreopoulos B."/>
            <person name="Baker S."/>
            <person name="Barry K."/>
            <person name="Bills G."/>
            <person name="Bluhm B."/>
            <person name="Cannon C."/>
            <person name="Castanera R."/>
            <person name="Culley D."/>
            <person name="Daum C."/>
            <person name="Ezra D."/>
            <person name="Gonzalez J."/>
            <person name="Henrissat B."/>
            <person name="Kuo A."/>
            <person name="Liang C."/>
            <person name="Lipzen A."/>
            <person name="Lutzoni F."/>
            <person name="Magnuson J."/>
            <person name="Mondo S."/>
            <person name="Nolan M."/>
            <person name="Ohm R."/>
            <person name="Pangilinan J."/>
            <person name="Park H.-J."/>
            <person name="Ramirez L."/>
            <person name="Alfaro M."/>
            <person name="Sun H."/>
            <person name="Tritt A."/>
            <person name="Yoshinaga Y."/>
            <person name="Zwiers L.-H."/>
            <person name="Turgeon B."/>
            <person name="Goodwin S."/>
            <person name="Spatafora J."/>
            <person name="Crous P."/>
            <person name="Grigoriev I."/>
        </authorList>
    </citation>
    <scope>NUCLEOTIDE SEQUENCE</scope>
    <source>
        <strain evidence="3">ATCC 16933</strain>
    </source>
</reference>
<organism evidence="3 4">
    <name type="scientific">Lineolata rhizophorae</name>
    <dbReference type="NCBI Taxonomy" id="578093"/>
    <lineage>
        <taxon>Eukaryota</taxon>
        <taxon>Fungi</taxon>
        <taxon>Dikarya</taxon>
        <taxon>Ascomycota</taxon>
        <taxon>Pezizomycotina</taxon>
        <taxon>Dothideomycetes</taxon>
        <taxon>Dothideomycetes incertae sedis</taxon>
        <taxon>Lineolatales</taxon>
        <taxon>Lineolataceae</taxon>
        <taxon>Lineolata</taxon>
    </lineage>
</organism>
<dbReference type="GO" id="GO:0019722">
    <property type="term" value="P:calcium-mediated signaling"/>
    <property type="evidence" value="ECO:0007669"/>
    <property type="project" value="InterPro"/>
</dbReference>
<dbReference type="CDD" id="cd12434">
    <property type="entry name" value="RRM_RCAN_like"/>
    <property type="match status" value="1"/>
</dbReference>
<dbReference type="GO" id="GO:0005737">
    <property type="term" value="C:cytoplasm"/>
    <property type="evidence" value="ECO:0007669"/>
    <property type="project" value="TreeGrafter"/>
</dbReference>
<feature type="compositionally biased region" description="Low complexity" evidence="2">
    <location>
        <begin position="9"/>
        <end position="21"/>
    </location>
</feature>
<dbReference type="FunFam" id="3.30.70.330:FF:000503">
    <property type="entry name" value="Calcineurin binding protein, putative"/>
    <property type="match status" value="1"/>
</dbReference>